<dbReference type="GeneID" id="66564770"/>
<dbReference type="InterPro" id="IPR036520">
    <property type="entry name" value="UPF0759_sf"/>
</dbReference>
<proteinExistence type="predicted"/>
<dbReference type="PANTHER" id="PTHR30348">
    <property type="entry name" value="UNCHARACTERIZED PROTEIN YECE"/>
    <property type="match status" value="1"/>
</dbReference>
<name>A0A2K8QLJ8_9GAMM</name>
<dbReference type="Pfam" id="PF01904">
    <property type="entry name" value="DUF72"/>
    <property type="match status" value="1"/>
</dbReference>
<sequence>MYIGLPQWQHPGWNRLGLRDLADYARHFNCVEGNTTFYALPSAESVLRWRDMTHDDFRFCFKFPSAISHQAGLRHCQQQVAEFFRCLEPIHHRLGQLWLQLPSAFGPDQTDTLWQFIDALPAGGFRYGVEVRHPLFFAKGDEERQLNQGLHQRGLNRVIMDSRPVHHAAPTSDALRDAQRKKPKVPLHVVRTAEEPLIRFIGNEDPDDNLRWFMPWLAKLAEWQTHSPYLFIHTAGTASAPELAQRLWPHLSAVISGMPPCPDWPQQSSLF</sequence>
<dbReference type="AlphaFoldDB" id="A0A2K8QLJ8"/>
<evidence type="ECO:0000313" key="1">
    <source>
        <dbReference type="EMBL" id="ATZ94366.1"/>
    </source>
</evidence>
<dbReference type="EMBL" id="CP025003">
    <property type="protein sequence ID" value="ATZ94366.1"/>
    <property type="molecule type" value="Genomic_DNA"/>
</dbReference>
<dbReference type="KEGG" id="dfn:CVE23_10540"/>
<keyword evidence="2" id="KW-1185">Reference proteome</keyword>
<protein>
    <submittedName>
        <fullName evidence="1">DUF72 domain-containing protein</fullName>
    </submittedName>
</protein>
<organism evidence="1 2">
    <name type="scientific">Dickeya fangzhongdai</name>
    <dbReference type="NCBI Taxonomy" id="1778540"/>
    <lineage>
        <taxon>Bacteria</taxon>
        <taxon>Pseudomonadati</taxon>
        <taxon>Pseudomonadota</taxon>
        <taxon>Gammaproteobacteria</taxon>
        <taxon>Enterobacterales</taxon>
        <taxon>Pectobacteriaceae</taxon>
        <taxon>Dickeya</taxon>
    </lineage>
</organism>
<gene>
    <name evidence="1" type="ORF">CVE23_10540</name>
</gene>
<evidence type="ECO:0000313" key="2">
    <source>
        <dbReference type="Proteomes" id="UP000231901"/>
    </source>
</evidence>
<accession>A0A2K8QLJ8</accession>
<dbReference type="Proteomes" id="UP000231901">
    <property type="component" value="Chromosome"/>
</dbReference>
<dbReference type="RefSeq" id="WP_038918933.1">
    <property type="nucleotide sequence ID" value="NZ_BMJF01000001.1"/>
</dbReference>
<reference evidence="2" key="1">
    <citation type="journal article" date="2018" name="Genome Announc.">
        <title>Complete genome sequence of a Dickeya fangzhongdai type strain causing bleeding canker of pear tree trunks.</title>
        <authorList>
            <person name="Zhao Y."/>
            <person name="Tian Y."/>
            <person name="Li X."/>
            <person name="Hu B."/>
        </authorList>
    </citation>
    <scope>NUCLEOTIDE SEQUENCE [LARGE SCALE GENOMIC DNA]</scope>
    <source>
        <strain evidence="2">DSM 101947</strain>
    </source>
</reference>
<dbReference type="NCBIfam" id="NF007637">
    <property type="entry name" value="PRK10302.1"/>
    <property type="match status" value="1"/>
</dbReference>
<dbReference type="SUPFAM" id="SSF117396">
    <property type="entry name" value="TM1631-like"/>
    <property type="match status" value="1"/>
</dbReference>
<dbReference type="InterPro" id="IPR002763">
    <property type="entry name" value="DUF72"/>
</dbReference>
<dbReference type="PANTHER" id="PTHR30348:SF9">
    <property type="entry name" value="UPF0759 PROTEIN YECE"/>
    <property type="match status" value="1"/>
</dbReference>
<dbReference type="Gene3D" id="3.20.20.410">
    <property type="entry name" value="Protein of unknown function UPF0759"/>
    <property type="match status" value="1"/>
</dbReference>